<dbReference type="GO" id="GO:0005634">
    <property type="term" value="C:nucleus"/>
    <property type="evidence" value="ECO:0007669"/>
    <property type="project" value="TreeGrafter"/>
</dbReference>
<reference evidence="9 10" key="1">
    <citation type="journal article" date="2018" name="Mol. Biol. Evol.">
        <title>Analysis of the draft genome of the red seaweed Gracilariopsis chorda provides insights into genome size evolution in Rhodophyta.</title>
        <authorList>
            <person name="Lee J."/>
            <person name="Yang E.C."/>
            <person name="Graf L."/>
            <person name="Yang J.H."/>
            <person name="Qiu H."/>
            <person name="Zel Zion U."/>
            <person name="Chan C.X."/>
            <person name="Stephens T.G."/>
            <person name="Weber A.P.M."/>
            <person name="Boo G.H."/>
            <person name="Boo S.M."/>
            <person name="Kim K.M."/>
            <person name="Shin Y."/>
            <person name="Jung M."/>
            <person name="Lee S.J."/>
            <person name="Yim H.S."/>
            <person name="Lee J.H."/>
            <person name="Bhattacharya D."/>
            <person name="Yoon H.S."/>
        </authorList>
    </citation>
    <scope>NUCLEOTIDE SEQUENCE [LARGE SCALE GENOMIC DNA]</scope>
    <source>
        <strain evidence="9 10">SKKU-2015</strain>
        <tissue evidence="9">Whole body</tissue>
    </source>
</reference>
<comment type="catalytic activity">
    <reaction evidence="1 7">
        <text>beta-D-fructose 1-phosphate + H2O = D-fructose + phosphate</text>
        <dbReference type="Rhea" id="RHEA:35603"/>
        <dbReference type="ChEBI" id="CHEBI:15377"/>
        <dbReference type="ChEBI" id="CHEBI:37721"/>
        <dbReference type="ChEBI" id="CHEBI:43474"/>
        <dbReference type="ChEBI" id="CHEBI:138881"/>
    </reaction>
</comment>
<protein>
    <recommendedName>
        <fullName evidence="7">Sugar phosphate phosphatase</fullName>
        <ecNumber evidence="7">3.1.3.-</ecNumber>
    </recommendedName>
</protein>
<dbReference type="Proteomes" id="UP000247409">
    <property type="component" value="Unassembled WGS sequence"/>
</dbReference>
<keyword evidence="5 7" id="KW-0464">Manganese</keyword>
<dbReference type="OrthoDB" id="541375at2759"/>
<accession>A0A2V3IMM9</accession>
<dbReference type="GO" id="GO:0032259">
    <property type="term" value="P:methylation"/>
    <property type="evidence" value="ECO:0007669"/>
    <property type="project" value="UniProtKB-KW"/>
</dbReference>
<evidence type="ECO:0000256" key="1">
    <source>
        <dbReference type="ARBA" id="ARBA00001326"/>
    </source>
</evidence>
<proteinExistence type="inferred from homology"/>
<dbReference type="PANTHER" id="PTHR12260">
    <property type="entry name" value="DAMAGE-CONTROL PHOSPHATASE ARMT1"/>
    <property type="match status" value="1"/>
</dbReference>
<dbReference type="GO" id="GO:0006974">
    <property type="term" value="P:DNA damage response"/>
    <property type="evidence" value="ECO:0007669"/>
    <property type="project" value="TreeGrafter"/>
</dbReference>
<dbReference type="Gene3D" id="1.20.930.60">
    <property type="match status" value="1"/>
</dbReference>
<organism evidence="9 10">
    <name type="scientific">Gracilariopsis chorda</name>
    <dbReference type="NCBI Taxonomy" id="448386"/>
    <lineage>
        <taxon>Eukaryota</taxon>
        <taxon>Rhodophyta</taxon>
        <taxon>Florideophyceae</taxon>
        <taxon>Rhodymeniophycidae</taxon>
        <taxon>Gracilariales</taxon>
        <taxon>Gracilariaceae</taxon>
        <taxon>Gracilariopsis</taxon>
    </lineage>
</organism>
<feature type="domain" description="Damage-control phosphatase ARMT1-like metal-binding" evidence="8">
    <location>
        <begin position="47"/>
        <end position="406"/>
    </location>
</feature>
<comment type="similarity">
    <text evidence="2 7">Belongs to the damage-control phosphatase family. Sugar phosphate phosphatase III subfamily.</text>
</comment>
<comment type="catalytic activity">
    <reaction evidence="6 7">
        <text>beta-D-fructose 6-phosphate = dihydroxyacetone + D-glyceraldehyde 3-phosphate</text>
        <dbReference type="Rhea" id="RHEA:28002"/>
        <dbReference type="ChEBI" id="CHEBI:16016"/>
        <dbReference type="ChEBI" id="CHEBI:57634"/>
        <dbReference type="ChEBI" id="CHEBI:59776"/>
    </reaction>
</comment>
<comment type="caution">
    <text evidence="9">The sequence shown here is derived from an EMBL/GenBank/DDBJ whole genome shotgun (WGS) entry which is preliminary data.</text>
</comment>
<dbReference type="AlphaFoldDB" id="A0A2V3IMM9"/>
<dbReference type="STRING" id="448386.A0A2V3IMM9"/>
<dbReference type="EMBL" id="NBIV01000128">
    <property type="protein sequence ID" value="PXF43336.1"/>
    <property type="molecule type" value="Genomic_DNA"/>
</dbReference>
<dbReference type="Pfam" id="PF01937">
    <property type="entry name" value="ARMT1-like_dom"/>
    <property type="match status" value="1"/>
</dbReference>
<sequence length="441" mass="49272">MHQTQPRVPLPPPLTSDVPGTWAFDTMSRRVRTDILARIFRENQFQSHVVLRLQQLDTELSAAATTPLSLLPHDGGPDIIVWNEHILKSFVQQRCTWLSAPWAVAEFYLYRRIMTAIDYFKTPVDPFQLQKDLGLTSSIDSISALATRVNQILHNPSIPITSESTLQHLQTFVFISLWGNRIDLSLWPVGGADEHTVKATGGQRSSQSFASVLQAGQKMILSNHMTQLVSYISQLSAPCRFDIIVDNAGFELFCDLCLADFLVCTGIANVVHIQLKAHPTFVSDAMAKDVSATISFLQSIQSQQGADTSASILGHRWAKHLSSGKWKLCEHFFWVQPQPMWQMPSDLHADLSQSALAFVKGDANYRRLLGDLHWPFSTPFADVLCYFPSPVCALRTLKAELGCGMDPVQTQRAAREDDKWLVAGKYGVVQFCDTRSSARSQ</sequence>
<name>A0A2V3IMM9_9FLOR</name>
<dbReference type="GO" id="GO:0008168">
    <property type="term" value="F:methyltransferase activity"/>
    <property type="evidence" value="ECO:0007669"/>
    <property type="project" value="UniProtKB-KW"/>
</dbReference>
<evidence type="ECO:0000256" key="4">
    <source>
        <dbReference type="ARBA" id="ARBA00022801"/>
    </source>
</evidence>
<dbReference type="GO" id="GO:0046872">
    <property type="term" value="F:metal ion binding"/>
    <property type="evidence" value="ECO:0007669"/>
    <property type="project" value="UniProtKB-UniRule"/>
</dbReference>
<evidence type="ECO:0000256" key="6">
    <source>
        <dbReference type="ARBA" id="ARBA00048809"/>
    </source>
</evidence>
<dbReference type="GO" id="GO:0103026">
    <property type="term" value="F:fructose-1-phosphatase activity"/>
    <property type="evidence" value="ECO:0007669"/>
    <property type="project" value="RHEA"/>
</dbReference>
<dbReference type="Gene3D" id="3.40.50.10880">
    <property type="entry name" value="Uncharacterised protein PF01937, DUF89, domain 3"/>
    <property type="match status" value="1"/>
</dbReference>
<comment type="domain">
    <text evidence="7">Subfamily III proteins have a conserved RTxK motif about 40-50 residues from the C-terminus; the threonine may be replaced by serine or cysteine.</text>
</comment>
<comment type="function">
    <text evidence="7">Metal-dependent phosphatase that shows phosphatase activity against several substrates, including fructose-1-phosphate and fructose-6-phosphate. Its preference for fructose-1-phosphate, a strong glycating agent that causes DNA damage rather than a canonical yeast metabolite, suggests a damage-control function in hexose phosphate metabolism.</text>
</comment>
<dbReference type="InterPro" id="IPR002791">
    <property type="entry name" value="ARMT1-like_metal-bd"/>
</dbReference>
<evidence type="ECO:0000259" key="8">
    <source>
        <dbReference type="Pfam" id="PF01937"/>
    </source>
</evidence>
<evidence type="ECO:0000256" key="3">
    <source>
        <dbReference type="ARBA" id="ARBA00022723"/>
    </source>
</evidence>
<dbReference type="GO" id="GO:0097023">
    <property type="term" value="F:fructose 6-phosphate aldolase activity"/>
    <property type="evidence" value="ECO:0007669"/>
    <property type="project" value="RHEA"/>
</dbReference>
<evidence type="ECO:0000256" key="5">
    <source>
        <dbReference type="ARBA" id="ARBA00023211"/>
    </source>
</evidence>
<evidence type="ECO:0000313" key="10">
    <source>
        <dbReference type="Proteomes" id="UP000247409"/>
    </source>
</evidence>
<evidence type="ECO:0000256" key="2">
    <source>
        <dbReference type="ARBA" id="ARBA00009519"/>
    </source>
</evidence>
<comment type="cofactor">
    <cofactor evidence="7">
        <name>Mn(2+)</name>
        <dbReference type="ChEBI" id="CHEBI:29035"/>
    </cofactor>
    <cofactor evidence="7">
        <name>Ni(2+)</name>
        <dbReference type="ChEBI" id="CHEBI:49786"/>
    </cofactor>
</comment>
<keyword evidence="10" id="KW-1185">Reference proteome</keyword>
<dbReference type="InterPro" id="IPR036075">
    <property type="entry name" value="ARMT-1-like_metal-bd_sf"/>
</dbReference>
<keyword evidence="4 7" id="KW-0378">Hydrolase</keyword>
<evidence type="ECO:0000256" key="7">
    <source>
        <dbReference type="RuleBase" id="RU367030"/>
    </source>
</evidence>
<dbReference type="EC" id="3.1.3.-" evidence="7"/>
<keyword evidence="9" id="KW-0808">Transferase</keyword>
<dbReference type="SUPFAM" id="SSF111321">
    <property type="entry name" value="AF1104-like"/>
    <property type="match status" value="1"/>
</dbReference>
<keyword evidence="3 7" id="KW-0479">Metal-binding</keyword>
<keyword evidence="9" id="KW-0489">Methyltransferase</keyword>
<dbReference type="PANTHER" id="PTHR12260:SF6">
    <property type="entry name" value="DAMAGE-CONTROL PHOSPHATASE ARMT1"/>
    <property type="match status" value="1"/>
</dbReference>
<evidence type="ECO:0000313" key="9">
    <source>
        <dbReference type="EMBL" id="PXF43336.1"/>
    </source>
</evidence>
<dbReference type="InterPro" id="IPR039763">
    <property type="entry name" value="ARMT1"/>
</dbReference>
<gene>
    <name evidence="9" type="ORF">BWQ96_06899</name>
</gene>